<proteinExistence type="inferred from homology"/>
<dbReference type="PANTHER" id="PTHR11929">
    <property type="entry name" value="ALPHA- 1,3 -FUCOSYLTRANSFERASE"/>
    <property type="match status" value="1"/>
</dbReference>
<sequence length="381" mass="44429">MRRARPYKYYPHLRQNETCLQTEDSRALVKPVDSSKQIMRMANSKSVIRVKLVTRWGKEKGFPWTAQCPGRTPRWDRCVFTSDPFARDYDWLVAVDDIPRIMPGKREELACPRDNTILVTSEPSSVTRYGKSFAAQFGHLLTNQEEWALPHPRAIRSQTGNIWFYGKSYDEIKETAELPKSELISTVCSSKRQPHTMHARRYDFTWKLKKELPELEIFGHGVRFVEKKHQALDPYRFHLVVENQIGPHLWTEKLADAFLAETIPIYCGCPNVFDYFPKDSLLPIDINDFEGSLAYIRSLLSREGEYERRREAVLEAKRLVMDEYNLPAMINRIILDHENTGSSPGGVIYNRRLMRMRHPADFLSFAAWKTGNLLKSVRVFR</sequence>
<comment type="similarity">
    <text evidence="1">Belongs to the glycosyltransferase 10 family.</text>
</comment>
<dbReference type="GO" id="GO:0008417">
    <property type="term" value="F:fucosyltransferase activity"/>
    <property type="evidence" value="ECO:0007669"/>
    <property type="project" value="InterPro"/>
</dbReference>
<dbReference type="Proteomes" id="UP000236340">
    <property type="component" value="Unassembled WGS sequence"/>
</dbReference>
<feature type="domain" description="Fucosyltransferase C-terminal" evidence="4">
    <location>
        <begin position="182"/>
        <end position="306"/>
    </location>
</feature>
<keyword evidence="3 5" id="KW-0808">Transferase</keyword>
<name>A0A2K2HC93_9BACT</name>
<dbReference type="Gene3D" id="3.40.50.11660">
    <property type="entry name" value="Glycosyl transferase family 10, C-terminal domain"/>
    <property type="match status" value="1"/>
</dbReference>
<keyword evidence="2" id="KW-0328">Glycosyltransferase</keyword>
<dbReference type="InterPro" id="IPR055270">
    <property type="entry name" value="Glyco_tran_10_C"/>
</dbReference>
<dbReference type="SUPFAM" id="SSF53756">
    <property type="entry name" value="UDP-Glycosyltransferase/glycogen phosphorylase"/>
    <property type="match status" value="1"/>
</dbReference>
<dbReference type="GO" id="GO:0016020">
    <property type="term" value="C:membrane"/>
    <property type="evidence" value="ECO:0007669"/>
    <property type="project" value="InterPro"/>
</dbReference>
<protein>
    <submittedName>
        <fullName evidence="5">Glycosyltransferase</fullName>
    </submittedName>
</protein>
<evidence type="ECO:0000256" key="3">
    <source>
        <dbReference type="ARBA" id="ARBA00022679"/>
    </source>
</evidence>
<evidence type="ECO:0000313" key="5">
    <source>
        <dbReference type="EMBL" id="PNU20928.1"/>
    </source>
</evidence>
<gene>
    <name evidence="5" type="ORF">C2E25_04895</name>
</gene>
<reference evidence="5 6" key="1">
    <citation type="journal article" date="2018" name="Genome Announc.">
        <title>Genome Sequence of Geothermobacter sp. HR-1 Iron Reducer from the Loihi Seamount.</title>
        <authorList>
            <person name="Smith H."/>
            <person name="Abuyen K."/>
            <person name="Tremblay J."/>
            <person name="Savalia P."/>
            <person name="Perez-Rodriguez I."/>
            <person name="Emerson D."/>
            <person name="Tully B."/>
            <person name="Amend J."/>
        </authorList>
    </citation>
    <scope>NUCLEOTIDE SEQUENCE [LARGE SCALE GENOMIC DNA]</scope>
    <source>
        <strain evidence="5 6">HR-1</strain>
    </source>
</reference>
<evidence type="ECO:0000259" key="4">
    <source>
        <dbReference type="Pfam" id="PF00852"/>
    </source>
</evidence>
<evidence type="ECO:0000256" key="1">
    <source>
        <dbReference type="ARBA" id="ARBA00008919"/>
    </source>
</evidence>
<dbReference type="InterPro" id="IPR038577">
    <property type="entry name" value="GT10-like_C_sf"/>
</dbReference>
<accession>A0A2K2HC93</accession>
<dbReference type="InterPro" id="IPR001503">
    <property type="entry name" value="Glyco_trans_10"/>
</dbReference>
<dbReference type="EMBL" id="PPFX01000007">
    <property type="protein sequence ID" value="PNU20928.1"/>
    <property type="molecule type" value="Genomic_DNA"/>
</dbReference>
<comment type="caution">
    <text evidence="5">The sequence shown here is derived from an EMBL/GenBank/DDBJ whole genome shotgun (WGS) entry which is preliminary data.</text>
</comment>
<organism evidence="5 6">
    <name type="scientific">Geothermobacter hydrogeniphilus</name>
    <dbReference type="NCBI Taxonomy" id="1969733"/>
    <lineage>
        <taxon>Bacteria</taxon>
        <taxon>Pseudomonadati</taxon>
        <taxon>Thermodesulfobacteriota</taxon>
        <taxon>Desulfuromonadia</taxon>
        <taxon>Desulfuromonadales</taxon>
        <taxon>Geothermobacteraceae</taxon>
        <taxon>Geothermobacter</taxon>
    </lineage>
</organism>
<dbReference type="Pfam" id="PF00852">
    <property type="entry name" value="Glyco_transf_10"/>
    <property type="match status" value="1"/>
</dbReference>
<evidence type="ECO:0000256" key="2">
    <source>
        <dbReference type="ARBA" id="ARBA00022676"/>
    </source>
</evidence>
<evidence type="ECO:0000313" key="6">
    <source>
        <dbReference type="Proteomes" id="UP000236340"/>
    </source>
</evidence>
<dbReference type="PANTHER" id="PTHR11929:SF194">
    <property type="entry name" value="ALPHA-(1,3)-FUCOSYLTRANSFERASE 10"/>
    <property type="match status" value="1"/>
</dbReference>
<dbReference type="AlphaFoldDB" id="A0A2K2HC93"/>